<sequence length="170" mass="17964">MIATKQKISAYAAAFAVSASLVAGHVCAATTPDSSTLDAVPRSTVCRSATLPANIAKSVELCVTQGSMAHDIYEVRMDGTSVVKGIDDATSSGINGAYHGQPVSLKCEPVLSAPDNVSDAQIEGMRFMKPDGTREELKQLYLSLHTTETGRQCAINADANPLFTVDVRFK</sequence>
<feature type="chain" id="PRO_5021030837" evidence="1">
    <location>
        <begin position="29"/>
        <end position="170"/>
    </location>
</feature>
<feature type="signal peptide" evidence="1">
    <location>
        <begin position="1"/>
        <end position="28"/>
    </location>
</feature>
<evidence type="ECO:0000313" key="2">
    <source>
        <dbReference type="EMBL" id="TDY38210.1"/>
    </source>
</evidence>
<organism evidence="2 3">
    <name type="scientific">Paraburkholderia rhizosphaerae</name>
    <dbReference type="NCBI Taxonomy" id="480658"/>
    <lineage>
        <taxon>Bacteria</taxon>
        <taxon>Pseudomonadati</taxon>
        <taxon>Pseudomonadota</taxon>
        <taxon>Betaproteobacteria</taxon>
        <taxon>Burkholderiales</taxon>
        <taxon>Burkholderiaceae</taxon>
        <taxon>Paraburkholderia</taxon>
    </lineage>
</organism>
<accession>A0A4R8L8F9</accession>
<evidence type="ECO:0000313" key="3">
    <source>
        <dbReference type="Proteomes" id="UP000295509"/>
    </source>
</evidence>
<dbReference type="Proteomes" id="UP000295509">
    <property type="component" value="Unassembled WGS sequence"/>
</dbReference>
<dbReference type="AlphaFoldDB" id="A0A4R8L8F9"/>
<dbReference type="EMBL" id="SORE01000033">
    <property type="protein sequence ID" value="TDY38210.1"/>
    <property type="molecule type" value="Genomic_DNA"/>
</dbReference>
<protein>
    <submittedName>
        <fullName evidence="2">Uncharacterized protein</fullName>
    </submittedName>
</protein>
<comment type="caution">
    <text evidence="2">The sequence shown here is derived from an EMBL/GenBank/DDBJ whole genome shotgun (WGS) entry which is preliminary data.</text>
</comment>
<name>A0A4R8L8F9_9BURK</name>
<evidence type="ECO:0000256" key="1">
    <source>
        <dbReference type="SAM" id="SignalP"/>
    </source>
</evidence>
<keyword evidence="3" id="KW-1185">Reference proteome</keyword>
<keyword evidence="1" id="KW-0732">Signal</keyword>
<reference evidence="2 3" key="1">
    <citation type="submission" date="2019-03" db="EMBL/GenBank/DDBJ databases">
        <title>Genomic Encyclopedia of Type Strains, Phase III (KMG-III): the genomes of soil and plant-associated and newly described type strains.</title>
        <authorList>
            <person name="Whitman W."/>
        </authorList>
    </citation>
    <scope>NUCLEOTIDE SEQUENCE [LARGE SCALE GENOMIC DNA]</scope>
    <source>
        <strain evidence="2 3">LMG 29544</strain>
    </source>
</reference>
<gene>
    <name evidence="2" type="ORF">BX592_13311</name>
</gene>
<proteinExistence type="predicted"/>